<dbReference type="PRINTS" id="PR00455">
    <property type="entry name" value="HTHTETR"/>
</dbReference>
<evidence type="ECO:0000256" key="1">
    <source>
        <dbReference type="ARBA" id="ARBA00023015"/>
    </source>
</evidence>
<dbReference type="InterPro" id="IPR036271">
    <property type="entry name" value="Tet_transcr_reg_TetR-rel_C_sf"/>
</dbReference>
<evidence type="ECO:0000256" key="3">
    <source>
        <dbReference type="ARBA" id="ARBA00023163"/>
    </source>
</evidence>
<reference evidence="6 7" key="1">
    <citation type="submission" date="2018-06" db="EMBL/GenBank/DDBJ databases">
        <title>Genomic Encyclopedia of Type Strains, Phase III (KMG-III): the genomes of soil and plant-associated and newly described type strains.</title>
        <authorList>
            <person name="Whitman W."/>
        </authorList>
    </citation>
    <scope>NUCLEOTIDE SEQUENCE [LARGE SCALE GENOMIC DNA]</scope>
    <source>
        <strain evidence="6 7">CGMCC 4.7090</strain>
    </source>
</reference>
<dbReference type="EMBL" id="QLMJ01000024">
    <property type="protein sequence ID" value="RAK27211.1"/>
    <property type="molecule type" value="Genomic_DNA"/>
</dbReference>
<evidence type="ECO:0000256" key="4">
    <source>
        <dbReference type="PROSITE-ProRule" id="PRU00335"/>
    </source>
</evidence>
<evidence type="ECO:0000313" key="6">
    <source>
        <dbReference type="EMBL" id="RAK27211.1"/>
    </source>
</evidence>
<gene>
    <name evidence="6" type="ORF">B0I29_12498</name>
</gene>
<dbReference type="GO" id="GO:0003700">
    <property type="term" value="F:DNA-binding transcription factor activity"/>
    <property type="evidence" value="ECO:0007669"/>
    <property type="project" value="TreeGrafter"/>
</dbReference>
<sequence>MRMATRLRADARRNRAALLAAAREVFAAQGLDASLDEIARRAGVGNATLYRRFPSRRHLIAEVFASHMTAAVRLAEQSLEHPDPWAAFVGYLTRVCELQATDRGLAELLVTTAFDDDERLAALRASAQQRAVDVCVRAQRAGRLRADFTRTDLALLMMANAGVAQHSTDPQAWRRQLALLLGGLATRI</sequence>
<evidence type="ECO:0000256" key="2">
    <source>
        <dbReference type="ARBA" id="ARBA00023125"/>
    </source>
</evidence>
<dbReference type="GO" id="GO:0000976">
    <property type="term" value="F:transcription cis-regulatory region binding"/>
    <property type="evidence" value="ECO:0007669"/>
    <property type="project" value="TreeGrafter"/>
</dbReference>
<organism evidence="6 7">
    <name type="scientific">Actinoplanes lutulentus</name>
    <dbReference type="NCBI Taxonomy" id="1287878"/>
    <lineage>
        <taxon>Bacteria</taxon>
        <taxon>Bacillati</taxon>
        <taxon>Actinomycetota</taxon>
        <taxon>Actinomycetes</taxon>
        <taxon>Micromonosporales</taxon>
        <taxon>Micromonosporaceae</taxon>
        <taxon>Actinoplanes</taxon>
    </lineage>
</organism>
<accession>A0A327YZB3</accession>
<comment type="caution">
    <text evidence="6">The sequence shown here is derived from an EMBL/GenBank/DDBJ whole genome shotgun (WGS) entry which is preliminary data.</text>
</comment>
<dbReference type="Proteomes" id="UP000249341">
    <property type="component" value="Unassembled WGS sequence"/>
</dbReference>
<dbReference type="Pfam" id="PF00440">
    <property type="entry name" value="TetR_N"/>
    <property type="match status" value="1"/>
</dbReference>
<dbReference type="Pfam" id="PF21597">
    <property type="entry name" value="TetR_C_43"/>
    <property type="match status" value="1"/>
</dbReference>
<keyword evidence="2 4" id="KW-0238">DNA-binding</keyword>
<evidence type="ECO:0000259" key="5">
    <source>
        <dbReference type="PROSITE" id="PS50977"/>
    </source>
</evidence>
<dbReference type="AlphaFoldDB" id="A0A327YZB3"/>
<dbReference type="PANTHER" id="PTHR30055:SF234">
    <property type="entry name" value="HTH-TYPE TRANSCRIPTIONAL REGULATOR BETI"/>
    <property type="match status" value="1"/>
</dbReference>
<dbReference type="Gene3D" id="1.10.357.10">
    <property type="entry name" value="Tetracycline Repressor, domain 2"/>
    <property type="match status" value="1"/>
</dbReference>
<dbReference type="SUPFAM" id="SSF48498">
    <property type="entry name" value="Tetracyclin repressor-like, C-terminal domain"/>
    <property type="match status" value="1"/>
</dbReference>
<proteinExistence type="predicted"/>
<name>A0A327YZB3_9ACTN</name>
<dbReference type="InterPro" id="IPR049445">
    <property type="entry name" value="TetR_SbtR-like_C"/>
</dbReference>
<dbReference type="InterPro" id="IPR001647">
    <property type="entry name" value="HTH_TetR"/>
</dbReference>
<protein>
    <submittedName>
        <fullName evidence="6">TetR family transcriptional regulator</fullName>
    </submittedName>
</protein>
<keyword evidence="7" id="KW-1185">Reference proteome</keyword>
<dbReference type="PANTHER" id="PTHR30055">
    <property type="entry name" value="HTH-TYPE TRANSCRIPTIONAL REGULATOR RUTR"/>
    <property type="match status" value="1"/>
</dbReference>
<feature type="domain" description="HTH tetR-type" evidence="5">
    <location>
        <begin position="12"/>
        <end position="71"/>
    </location>
</feature>
<feature type="DNA-binding region" description="H-T-H motif" evidence="4">
    <location>
        <begin position="34"/>
        <end position="53"/>
    </location>
</feature>
<dbReference type="SUPFAM" id="SSF46689">
    <property type="entry name" value="Homeodomain-like"/>
    <property type="match status" value="1"/>
</dbReference>
<dbReference type="InterPro" id="IPR009057">
    <property type="entry name" value="Homeodomain-like_sf"/>
</dbReference>
<evidence type="ECO:0000313" key="7">
    <source>
        <dbReference type="Proteomes" id="UP000249341"/>
    </source>
</evidence>
<dbReference type="PROSITE" id="PS50977">
    <property type="entry name" value="HTH_TETR_2"/>
    <property type="match status" value="1"/>
</dbReference>
<keyword evidence="1" id="KW-0805">Transcription regulation</keyword>
<keyword evidence="3" id="KW-0804">Transcription</keyword>
<dbReference type="InterPro" id="IPR050109">
    <property type="entry name" value="HTH-type_TetR-like_transc_reg"/>
</dbReference>